<dbReference type="Proteomes" id="UP000768567">
    <property type="component" value="Unassembled WGS sequence"/>
</dbReference>
<organism evidence="10 11">
    <name type="scientific">Gemmiger gallinarum</name>
    <dbReference type="NCBI Taxonomy" id="2779354"/>
    <lineage>
        <taxon>Bacteria</taxon>
        <taxon>Bacillati</taxon>
        <taxon>Bacillota</taxon>
        <taxon>Clostridia</taxon>
        <taxon>Eubacteriales</taxon>
        <taxon>Gemmiger</taxon>
    </lineage>
</organism>
<evidence type="ECO:0000313" key="10">
    <source>
        <dbReference type="EMBL" id="MBE5038647.1"/>
    </source>
</evidence>
<feature type="domain" description="Response regulatory" evidence="9">
    <location>
        <begin position="4"/>
        <end position="121"/>
    </location>
</feature>
<evidence type="ECO:0000256" key="7">
    <source>
        <dbReference type="PROSITE-ProRule" id="PRU00169"/>
    </source>
</evidence>
<evidence type="ECO:0000256" key="2">
    <source>
        <dbReference type="ARBA" id="ARBA00022553"/>
    </source>
</evidence>
<keyword evidence="4" id="KW-0238">DNA-binding</keyword>
<name>A0ABR9R681_9FIRM</name>
<dbReference type="PANTHER" id="PTHR43214:SF43">
    <property type="entry name" value="TWO-COMPONENT RESPONSE REGULATOR"/>
    <property type="match status" value="1"/>
</dbReference>
<dbReference type="PANTHER" id="PTHR43214">
    <property type="entry name" value="TWO-COMPONENT RESPONSE REGULATOR"/>
    <property type="match status" value="1"/>
</dbReference>
<dbReference type="Pfam" id="PF00196">
    <property type="entry name" value="GerE"/>
    <property type="match status" value="1"/>
</dbReference>
<proteinExistence type="predicted"/>
<dbReference type="PROSITE" id="PS50043">
    <property type="entry name" value="HTH_LUXR_2"/>
    <property type="match status" value="1"/>
</dbReference>
<reference evidence="10 11" key="1">
    <citation type="submission" date="2020-10" db="EMBL/GenBank/DDBJ databases">
        <title>ChiBAC.</title>
        <authorList>
            <person name="Zenner C."/>
            <person name="Hitch T.C.A."/>
            <person name="Clavel T."/>
        </authorList>
    </citation>
    <scope>NUCLEOTIDE SEQUENCE [LARGE SCALE GENOMIC DNA]</scope>
    <source>
        <strain evidence="10 11">DSM 109015</strain>
    </source>
</reference>
<comment type="caution">
    <text evidence="10">The sequence shown here is derived from an EMBL/GenBank/DDBJ whole genome shotgun (WGS) entry which is preliminary data.</text>
</comment>
<sequence>MSIRILVVDDNDILREDLCQQLAKQPDFTVAGSASSGAEAVRLAMEVECDLILMDIEMESIRAGIDAATQIHSRRPKLQIIYLTAHDNDDMILTAMATGAVDYFVKGSDNDELYRHIRMAYEGNPIMSAHTQEVMLREYSRLRRNEFSLLYFVNTLASLTPTERTLIRYLLQGLNARQISEIRVVGIETVKSQIHSIREKFGCTRTKEIVAFIRQLGLEHLFL</sequence>
<keyword evidence="11" id="KW-1185">Reference proteome</keyword>
<evidence type="ECO:0000259" key="9">
    <source>
        <dbReference type="PROSITE" id="PS50110"/>
    </source>
</evidence>
<dbReference type="Gene3D" id="1.10.10.10">
    <property type="entry name" value="Winged helix-like DNA-binding domain superfamily/Winged helix DNA-binding domain"/>
    <property type="match status" value="1"/>
</dbReference>
<gene>
    <name evidence="10" type="ORF">INF35_12695</name>
</gene>
<dbReference type="InterPro" id="IPR001789">
    <property type="entry name" value="Sig_transdc_resp-reg_receiver"/>
</dbReference>
<evidence type="ECO:0000313" key="11">
    <source>
        <dbReference type="Proteomes" id="UP000768567"/>
    </source>
</evidence>
<feature type="modified residue" description="4-aspartylphosphate" evidence="7">
    <location>
        <position position="55"/>
    </location>
</feature>
<dbReference type="InterPro" id="IPR000792">
    <property type="entry name" value="Tscrpt_reg_LuxR_C"/>
</dbReference>
<dbReference type="InterPro" id="IPR011006">
    <property type="entry name" value="CheY-like_superfamily"/>
</dbReference>
<dbReference type="EMBL" id="JADCKC010000004">
    <property type="protein sequence ID" value="MBE5038647.1"/>
    <property type="molecule type" value="Genomic_DNA"/>
</dbReference>
<dbReference type="InterPro" id="IPR039420">
    <property type="entry name" value="WalR-like"/>
</dbReference>
<protein>
    <recommendedName>
        <fullName evidence="1">Stage 0 sporulation protein A homolog</fullName>
    </recommendedName>
</protein>
<evidence type="ECO:0000256" key="1">
    <source>
        <dbReference type="ARBA" id="ARBA00018672"/>
    </source>
</evidence>
<dbReference type="PROSITE" id="PS50110">
    <property type="entry name" value="RESPONSE_REGULATORY"/>
    <property type="match status" value="1"/>
</dbReference>
<dbReference type="SMART" id="SM00448">
    <property type="entry name" value="REC"/>
    <property type="match status" value="1"/>
</dbReference>
<evidence type="ECO:0000256" key="6">
    <source>
        <dbReference type="ARBA" id="ARBA00024867"/>
    </source>
</evidence>
<dbReference type="InterPro" id="IPR058245">
    <property type="entry name" value="NreC/VraR/RcsB-like_REC"/>
</dbReference>
<dbReference type="Gene3D" id="3.40.50.2300">
    <property type="match status" value="1"/>
</dbReference>
<dbReference type="SMART" id="SM00421">
    <property type="entry name" value="HTH_LUXR"/>
    <property type="match status" value="1"/>
</dbReference>
<dbReference type="InterPro" id="IPR036388">
    <property type="entry name" value="WH-like_DNA-bd_sf"/>
</dbReference>
<accession>A0ABR9R681</accession>
<dbReference type="SUPFAM" id="SSF46894">
    <property type="entry name" value="C-terminal effector domain of the bipartite response regulators"/>
    <property type="match status" value="1"/>
</dbReference>
<feature type="domain" description="HTH luxR-type" evidence="8">
    <location>
        <begin position="152"/>
        <end position="217"/>
    </location>
</feature>
<dbReference type="InterPro" id="IPR016032">
    <property type="entry name" value="Sig_transdc_resp-reg_C-effctor"/>
</dbReference>
<evidence type="ECO:0000256" key="5">
    <source>
        <dbReference type="ARBA" id="ARBA00023163"/>
    </source>
</evidence>
<keyword evidence="5" id="KW-0804">Transcription</keyword>
<dbReference type="CDD" id="cd17535">
    <property type="entry name" value="REC_NarL-like"/>
    <property type="match status" value="1"/>
</dbReference>
<evidence type="ECO:0000259" key="8">
    <source>
        <dbReference type="PROSITE" id="PS50043"/>
    </source>
</evidence>
<keyword evidence="2 7" id="KW-0597">Phosphoprotein</keyword>
<evidence type="ECO:0000256" key="3">
    <source>
        <dbReference type="ARBA" id="ARBA00023015"/>
    </source>
</evidence>
<keyword evidence="3" id="KW-0805">Transcription regulation</keyword>
<dbReference type="RefSeq" id="WP_193503036.1">
    <property type="nucleotide sequence ID" value="NZ_JADCKC010000004.1"/>
</dbReference>
<comment type="function">
    <text evidence="6">May play the central regulatory role in sporulation. It may be an element of the effector pathway responsible for the activation of sporulation genes in response to nutritional stress. Spo0A may act in concert with spo0H (a sigma factor) to control the expression of some genes that are critical to the sporulation process.</text>
</comment>
<dbReference type="SUPFAM" id="SSF52172">
    <property type="entry name" value="CheY-like"/>
    <property type="match status" value="1"/>
</dbReference>
<evidence type="ECO:0000256" key="4">
    <source>
        <dbReference type="ARBA" id="ARBA00023125"/>
    </source>
</evidence>
<dbReference type="Pfam" id="PF00072">
    <property type="entry name" value="Response_reg"/>
    <property type="match status" value="1"/>
</dbReference>